<gene>
    <name evidence="1" type="ORF">HMPREF0673_01281</name>
</gene>
<sequence>MFFYFSVHEIGYFKSFLLLQVQINSLFLIRENVYSSFFSVMKKNERFCIAV</sequence>
<evidence type="ECO:0000313" key="2">
    <source>
        <dbReference type="Proteomes" id="UP000004407"/>
    </source>
</evidence>
<proteinExistence type="predicted"/>
<comment type="caution">
    <text evidence="1">The sequence shown here is derived from an EMBL/GenBank/DDBJ whole genome shotgun (WGS) entry which is preliminary data.</text>
</comment>
<dbReference type="AlphaFoldDB" id="G6AXC6"/>
<dbReference type="HOGENOM" id="CLU_3102333_0_0_10"/>
<reference evidence="1 2" key="1">
    <citation type="submission" date="2011-08" db="EMBL/GenBank/DDBJ databases">
        <authorList>
            <person name="Weinstock G."/>
            <person name="Sodergren E."/>
            <person name="Clifton S."/>
            <person name="Fulton L."/>
            <person name="Fulton B."/>
            <person name="Courtney L."/>
            <person name="Fronick C."/>
            <person name="Harrison M."/>
            <person name="Strong C."/>
            <person name="Farmer C."/>
            <person name="Delahaunty K."/>
            <person name="Markovic C."/>
            <person name="Hall O."/>
            <person name="Minx P."/>
            <person name="Tomlinson C."/>
            <person name="Mitreva M."/>
            <person name="Hou S."/>
            <person name="Chen J."/>
            <person name="Wollam A."/>
            <person name="Pepin K.H."/>
            <person name="Johnson M."/>
            <person name="Bhonagiri V."/>
            <person name="Zhang X."/>
            <person name="Suruliraj S."/>
            <person name="Warren W."/>
            <person name="Chinwalla A."/>
            <person name="Mardis E.R."/>
            <person name="Wilson R.K."/>
        </authorList>
    </citation>
    <scope>NUCLEOTIDE SEQUENCE [LARGE SCALE GENOMIC DNA]</scope>
    <source>
        <strain evidence="1 2">DSM 18206</strain>
    </source>
</reference>
<protein>
    <submittedName>
        <fullName evidence="1">Uncharacterized protein</fullName>
    </submittedName>
</protein>
<organism evidence="1 2">
    <name type="scientific">Leyella stercorea DSM 18206</name>
    <dbReference type="NCBI Taxonomy" id="1002367"/>
    <lineage>
        <taxon>Bacteria</taxon>
        <taxon>Pseudomonadati</taxon>
        <taxon>Bacteroidota</taxon>
        <taxon>Bacteroidia</taxon>
        <taxon>Bacteroidales</taxon>
        <taxon>Prevotellaceae</taxon>
        <taxon>Leyella</taxon>
    </lineage>
</organism>
<name>G6AXC6_9BACT</name>
<dbReference type="Proteomes" id="UP000004407">
    <property type="component" value="Unassembled WGS sequence"/>
</dbReference>
<accession>G6AXC6</accession>
<dbReference type="EMBL" id="AFZZ01000111">
    <property type="protein sequence ID" value="EHJ40602.1"/>
    <property type="molecule type" value="Genomic_DNA"/>
</dbReference>
<evidence type="ECO:0000313" key="1">
    <source>
        <dbReference type="EMBL" id="EHJ40602.1"/>
    </source>
</evidence>